<feature type="region of interest" description="Disordered" evidence="1">
    <location>
        <begin position="294"/>
        <end position="323"/>
    </location>
</feature>
<organism evidence="2 3">
    <name type="scientific">Phanerochaete sordida</name>
    <dbReference type="NCBI Taxonomy" id="48140"/>
    <lineage>
        <taxon>Eukaryota</taxon>
        <taxon>Fungi</taxon>
        <taxon>Dikarya</taxon>
        <taxon>Basidiomycota</taxon>
        <taxon>Agaricomycotina</taxon>
        <taxon>Agaricomycetes</taxon>
        <taxon>Polyporales</taxon>
        <taxon>Phanerochaetaceae</taxon>
        <taxon>Phanerochaete</taxon>
    </lineage>
</organism>
<feature type="compositionally biased region" description="Polar residues" evidence="1">
    <location>
        <begin position="409"/>
        <end position="418"/>
    </location>
</feature>
<comment type="caution">
    <text evidence="2">The sequence shown here is derived from an EMBL/GenBank/DDBJ whole genome shotgun (WGS) entry which is preliminary data.</text>
</comment>
<evidence type="ECO:0000313" key="2">
    <source>
        <dbReference type="EMBL" id="GJE89380.1"/>
    </source>
</evidence>
<sequence length="453" mass="50074">MLGGDQFSSRYRHYPGLPTPMTPQLPFLPGVPPPPYACYTRGGGIDALYDEIMSHMSPSGWMIQALMRIRAWEASQAAQEGDEVYGGVLGEEKLRARGRGTSDDTILVAEKLAGPGQPSAPTTGDWADQLKQETGIPAELLESPHGHFPAERHRVEQELDRYLHERDHDALSPEIADSQPQYQKLPSAVLHKNVTRRPTREHQERSSASCRNVGAARTDDDRGDRLSWQDPKYGAHVIRPRAYSPIRPIATEPAEQLSPSHPRETPRTSSRTFEEKAFVGWTAPKDLELERYQTEASTKKHREKTHDQDFDPNEALSTESAAPKTLDAASLRRFSGIQMAPLRLGLTGAAPYAKLATPEMPPVRPSFQGSVAARPSLPASPAARVRASQIPTVSTLFEAALTKAHLQHDGSTFTSSLEAESDVAPRRKRRRGGDDVHLAKRQRIVEWLEHGSG</sequence>
<evidence type="ECO:0000313" key="3">
    <source>
        <dbReference type="Proteomes" id="UP000703269"/>
    </source>
</evidence>
<feature type="region of interest" description="Disordered" evidence="1">
    <location>
        <begin position="194"/>
        <end position="229"/>
    </location>
</feature>
<dbReference type="AlphaFoldDB" id="A0A9P3LBN3"/>
<accession>A0A9P3LBN3</accession>
<feature type="region of interest" description="Disordered" evidence="1">
    <location>
        <begin position="408"/>
        <end position="436"/>
    </location>
</feature>
<feature type="compositionally biased region" description="Basic and acidic residues" evidence="1">
    <location>
        <begin position="261"/>
        <end position="272"/>
    </location>
</feature>
<name>A0A9P3LBN3_9APHY</name>
<dbReference type="Proteomes" id="UP000703269">
    <property type="component" value="Unassembled WGS sequence"/>
</dbReference>
<keyword evidence="3" id="KW-1185">Reference proteome</keyword>
<evidence type="ECO:0000256" key="1">
    <source>
        <dbReference type="SAM" id="MobiDB-lite"/>
    </source>
</evidence>
<proteinExistence type="predicted"/>
<gene>
    <name evidence="2" type="ORF">PsYK624_054800</name>
</gene>
<feature type="region of interest" description="Disordered" evidence="1">
    <location>
        <begin position="245"/>
        <end position="272"/>
    </location>
</feature>
<protein>
    <submittedName>
        <fullName evidence="2">Uncharacterized protein</fullName>
    </submittedName>
</protein>
<dbReference type="EMBL" id="BPQB01000012">
    <property type="protein sequence ID" value="GJE89380.1"/>
    <property type="molecule type" value="Genomic_DNA"/>
</dbReference>
<feature type="compositionally biased region" description="Basic and acidic residues" evidence="1">
    <location>
        <begin position="217"/>
        <end position="227"/>
    </location>
</feature>
<reference evidence="2 3" key="1">
    <citation type="submission" date="2021-08" db="EMBL/GenBank/DDBJ databases">
        <title>Draft Genome Sequence of Phanerochaete sordida strain YK-624.</title>
        <authorList>
            <person name="Mori T."/>
            <person name="Dohra H."/>
            <person name="Suzuki T."/>
            <person name="Kawagishi H."/>
            <person name="Hirai H."/>
        </authorList>
    </citation>
    <scope>NUCLEOTIDE SEQUENCE [LARGE SCALE GENOMIC DNA]</scope>
    <source>
        <strain evidence="2 3">YK-624</strain>
    </source>
</reference>